<feature type="transmembrane region" description="Helical" evidence="5">
    <location>
        <begin position="20"/>
        <end position="37"/>
    </location>
</feature>
<dbReference type="Proteomes" id="UP000273270">
    <property type="component" value="Chromosome"/>
</dbReference>
<dbReference type="EMBL" id="CP033920">
    <property type="protein sequence ID" value="AZA51199.1"/>
    <property type="molecule type" value="Genomic_DNA"/>
</dbReference>
<evidence type="ECO:0000256" key="4">
    <source>
        <dbReference type="ARBA" id="ARBA00023136"/>
    </source>
</evidence>
<evidence type="ECO:0000256" key="1">
    <source>
        <dbReference type="ARBA" id="ARBA00004141"/>
    </source>
</evidence>
<evidence type="ECO:0000256" key="3">
    <source>
        <dbReference type="ARBA" id="ARBA00022989"/>
    </source>
</evidence>
<feature type="transmembrane region" description="Helical" evidence="5">
    <location>
        <begin position="62"/>
        <end position="80"/>
    </location>
</feature>
<gene>
    <name evidence="7" type="ORF">EG346_24870</name>
</gene>
<feature type="transmembrane region" description="Helical" evidence="5">
    <location>
        <begin position="158"/>
        <end position="176"/>
    </location>
</feature>
<dbReference type="GO" id="GO:0016020">
    <property type="term" value="C:membrane"/>
    <property type="evidence" value="ECO:0007669"/>
    <property type="project" value="UniProtKB-SubCell"/>
</dbReference>
<feature type="domain" description="Methylamine utilisation protein MauE" evidence="6">
    <location>
        <begin position="19"/>
        <end position="144"/>
    </location>
</feature>
<reference evidence="8" key="1">
    <citation type="submission" date="2018-11" db="EMBL/GenBank/DDBJ databases">
        <title>Proposal to divide the Flavobacteriaceae and reorganize its genera based on Amino Acid Identity values calculated from whole genome sequences.</title>
        <authorList>
            <person name="Nicholson A.C."/>
            <person name="Gulvik C.A."/>
            <person name="Whitney A.M."/>
            <person name="Humrighouse B.W."/>
            <person name="Bell M."/>
            <person name="Holmes B."/>
            <person name="Steigerwalt A.G."/>
            <person name="Villarma A."/>
            <person name="Sheth M."/>
            <person name="Batra D."/>
            <person name="Pryor J."/>
            <person name="Bernardet J.-F."/>
            <person name="Hugo C."/>
            <person name="Kampfer P."/>
            <person name="Newman J."/>
            <person name="McQuiston J.R."/>
        </authorList>
    </citation>
    <scope>NUCLEOTIDE SEQUENCE [LARGE SCALE GENOMIC DNA]</scope>
    <source>
        <strain evidence="8">G0188</strain>
    </source>
</reference>
<dbReference type="GO" id="GO:0030416">
    <property type="term" value="P:methylamine metabolic process"/>
    <property type="evidence" value="ECO:0007669"/>
    <property type="project" value="InterPro"/>
</dbReference>
<dbReference type="KEGG" id="ccau:EG346_24870"/>
<keyword evidence="3 5" id="KW-1133">Transmembrane helix</keyword>
<keyword evidence="4 5" id="KW-0472">Membrane</keyword>
<keyword evidence="8" id="KW-1185">Reference proteome</keyword>
<comment type="subcellular location">
    <subcellularLocation>
        <location evidence="1">Membrane</location>
        <topology evidence="1">Multi-pass membrane protein</topology>
    </subcellularLocation>
</comment>
<accession>A0A3G6ME19</accession>
<feature type="transmembrane region" description="Helical" evidence="5">
    <location>
        <begin position="129"/>
        <end position="146"/>
    </location>
</feature>
<dbReference type="InterPro" id="IPR009908">
    <property type="entry name" value="Methylamine_util_MauE"/>
</dbReference>
<sequence length="516" mass="59489">MDISQKRINIKIMKTIKTRFVEFTSYFFILLFCYASISKIMDFENFQIQIAQSPLLSAFSNVMSYGVLVIELAICILLIFERSRKIGLYSSFVLMVSFTVYIYMILNYSEFIPCSCGGILEKMDWKTHLIFNIATVIIAAFAVILYSDSKRQEIFKSVSLLLVLSIVSCSAIILMYRQSEFMIKKENNFTRRFLQHPITEEKRSNLQINSYYFAGISKDSVYLGNYTAPFLLTSTDLNFKATKENRVLPDRYNFDFKRVQLKVNAQNYYLYDGSVPVIYQGILGNHQAKTLSLGQAYFSQLVNISKDAFAISTYFKDSEKQTLGLLNPLQKNPLNLKSGILGKTNDGIFDTDGQLHFDPLTQIAVYVHYYKNQLLIMDDHLTVKAKYKTIDTISIPQIKVSELSDGKKKMSKPPLKVNKKAFVYAGLLFIESNLIGKFEDRDRWKNSFIIDVYSTVKQGYIGSFYLPNPKKEKKVQFHITDQHLYVLTGNEIIKYRFAQNITQHFIAGEAENLNQE</sequence>
<feature type="transmembrane region" description="Helical" evidence="5">
    <location>
        <begin position="87"/>
        <end position="109"/>
    </location>
</feature>
<keyword evidence="2 5" id="KW-0812">Transmembrane</keyword>
<organism evidence="7 8">
    <name type="scientific">Chryseobacterium carnipullorum</name>
    <dbReference type="NCBI Taxonomy" id="1124835"/>
    <lineage>
        <taxon>Bacteria</taxon>
        <taxon>Pseudomonadati</taxon>
        <taxon>Bacteroidota</taxon>
        <taxon>Flavobacteriia</taxon>
        <taxon>Flavobacteriales</taxon>
        <taxon>Weeksellaceae</taxon>
        <taxon>Chryseobacterium group</taxon>
        <taxon>Chryseobacterium</taxon>
    </lineage>
</organism>
<evidence type="ECO:0000259" key="6">
    <source>
        <dbReference type="Pfam" id="PF07291"/>
    </source>
</evidence>
<evidence type="ECO:0000256" key="5">
    <source>
        <dbReference type="SAM" id="Phobius"/>
    </source>
</evidence>
<evidence type="ECO:0000256" key="2">
    <source>
        <dbReference type="ARBA" id="ARBA00022692"/>
    </source>
</evidence>
<proteinExistence type="predicted"/>
<protein>
    <submittedName>
        <fullName evidence="7">Tellurium resistance protein TerC</fullName>
    </submittedName>
</protein>
<dbReference type="AlphaFoldDB" id="A0A3G6ME19"/>
<dbReference type="Pfam" id="PF07291">
    <property type="entry name" value="MauE"/>
    <property type="match status" value="1"/>
</dbReference>
<name>A0A3G6ME19_CHRCU</name>
<evidence type="ECO:0000313" key="7">
    <source>
        <dbReference type="EMBL" id="AZA51199.1"/>
    </source>
</evidence>
<evidence type="ECO:0000313" key="8">
    <source>
        <dbReference type="Proteomes" id="UP000273270"/>
    </source>
</evidence>